<dbReference type="GO" id="GO:0005886">
    <property type="term" value="C:plasma membrane"/>
    <property type="evidence" value="ECO:0007669"/>
    <property type="project" value="UniProtKB-SubCell"/>
</dbReference>
<evidence type="ECO:0000256" key="4">
    <source>
        <dbReference type="ARBA" id="ARBA00022449"/>
    </source>
</evidence>
<dbReference type="PANTHER" id="PTHR10110:SF195">
    <property type="entry name" value="NA(+)_H(+) ANTIPORTER NHAS2"/>
    <property type="match status" value="1"/>
</dbReference>
<feature type="transmembrane region" description="Helical" evidence="12">
    <location>
        <begin position="129"/>
        <end position="151"/>
    </location>
</feature>
<dbReference type="RefSeq" id="WP_113669355.1">
    <property type="nucleotide sequence ID" value="NZ_SOEB01000014.1"/>
</dbReference>
<comment type="caution">
    <text evidence="14">The sequence shown here is derived from an EMBL/GenBank/DDBJ whole genome shotgun (WGS) entry which is preliminary data.</text>
</comment>
<comment type="similarity">
    <text evidence="2">Belongs to the monovalent cation:proton antiporter 1 (CPA1) transporter (TC 2.A.36) family.</text>
</comment>
<evidence type="ECO:0000256" key="2">
    <source>
        <dbReference type="ARBA" id="ARBA00007367"/>
    </source>
</evidence>
<feature type="transmembrane region" description="Helical" evidence="12">
    <location>
        <begin position="261"/>
        <end position="280"/>
    </location>
</feature>
<evidence type="ECO:0000256" key="5">
    <source>
        <dbReference type="ARBA" id="ARBA00022475"/>
    </source>
</evidence>
<evidence type="ECO:0000256" key="8">
    <source>
        <dbReference type="ARBA" id="ARBA00023053"/>
    </source>
</evidence>
<feature type="transmembrane region" description="Helical" evidence="12">
    <location>
        <begin position="172"/>
        <end position="189"/>
    </location>
</feature>
<feature type="transmembrane region" description="Helical" evidence="12">
    <location>
        <begin position="326"/>
        <end position="349"/>
    </location>
</feature>
<feature type="transmembrane region" description="Helical" evidence="12">
    <location>
        <begin position="101"/>
        <end position="123"/>
    </location>
</feature>
<evidence type="ECO:0000256" key="9">
    <source>
        <dbReference type="ARBA" id="ARBA00023065"/>
    </source>
</evidence>
<dbReference type="Proteomes" id="UP000295484">
    <property type="component" value="Unassembled WGS sequence"/>
</dbReference>
<comment type="subcellular location">
    <subcellularLocation>
        <location evidence="1">Cell membrane</location>
        <topology evidence="1">Multi-pass membrane protein</topology>
    </subcellularLocation>
</comment>
<keyword evidence="8" id="KW-0915">Sodium</keyword>
<feature type="transmembrane region" description="Helical" evidence="12">
    <location>
        <begin position="31"/>
        <end position="52"/>
    </location>
</feature>
<accession>A0A4R8FUR2</accession>
<feature type="transmembrane region" description="Helical" evidence="12">
    <location>
        <begin position="300"/>
        <end position="320"/>
    </location>
</feature>
<evidence type="ECO:0000313" key="14">
    <source>
        <dbReference type="EMBL" id="TDX27725.1"/>
    </source>
</evidence>
<feature type="transmembrane region" description="Helical" evidence="12">
    <location>
        <begin position="361"/>
        <end position="379"/>
    </location>
</feature>
<name>A0A4R8FUR2_9RHOB</name>
<dbReference type="GO" id="GO:0098719">
    <property type="term" value="P:sodium ion import across plasma membrane"/>
    <property type="evidence" value="ECO:0007669"/>
    <property type="project" value="TreeGrafter"/>
</dbReference>
<organism evidence="14 15">
    <name type="scientific">Rhodovulum visakhapatnamense</name>
    <dbReference type="NCBI Taxonomy" id="364297"/>
    <lineage>
        <taxon>Bacteria</taxon>
        <taxon>Pseudomonadati</taxon>
        <taxon>Pseudomonadota</taxon>
        <taxon>Alphaproteobacteria</taxon>
        <taxon>Rhodobacterales</taxon>
        <taxon>Paracoccaceae</taxon>
        <taxon>Rhodovulum</taxon>
    </lineage>
</organism>
<reference evidence="14 15" key="1">
    <citation type="submission" date="2019-03" db="EMBL/GenBank/DDBJ databases">
        <title>Genomic Encyclopedia of Type Strains, Phase IV (KMG-IV): sequencing the most valuable type-strain genomes for metagenomic binning, comparative biology and taxonomic classification.</title>
        <authorList>
            <person name="Goeker M."/>
        </authorList>
    </citation>
    <scope>NUCLEOTIDE SEQUENCE [LARGE SCALE GENOMIC DNA]</scope>
    <source>
        <strain evidence="14 15">JA181</strain>
    </source>
</reference>
<evidence type="ECO:0000256" key="7">
    <source>
        <dbReference type="ARBA" id="ARBA00022989"/>
    </source>
</evidence>
<keyword evidence="6 12" id="KW-0812">Transmembrane</keyword>
<keyword evidence="11" id="KW-0739">Sodium transport</keyword>
<keyword evidence="9" id="KW-0406">Ion transport</keyword>
<dbReference type="EMBL" id="SOEB01000014">
    <property type="protein sequence ID" value="TDX27725.1"/>
    <property type="molecule type" value="Genomic_DNA"/>
</dbReference>
<proteinExistence type="inferred from homology"/>
<evidence type="ECO:0000256" key="11">
    <source>
        <dbReference type="ARBA" id="ARBA00023201"/>
    </source>
</evidence>
<keyword evidence="4" id="KW-0050">Antiport</keyword>
<feature type="transmembrane region" description="Helical" evidence="12">
    <location>
        <begin position="237"/>
        <end position="255"/>
    </location>
</feature>
<dbReference type="GO" id="GO:0015386">
    <property type="term" value="F:potassium:proton antiporter activity"/>
    <property type="evidence" value="ECO:0007669"/>
    <property type="project" value="TreeGrafter"/>
</dbReference>
<dbReference type="InterPro" id="IPR006153">
    <property type="entry name" value="Cation/H_exchanger_TM"/>
</dbReference>
<keyword evidence="7 12" id="KW-1133">Transmembrane helix</keyword>
<keyword evidence="10 12" id="KW-0472">Membrane</keyword>
<evidence type="ECO:0000256" key="3">
    <source>
        <dbReference type="ARBA" id="ARBA00022448"/>
    </source>
</evidence>
<evidence type="ECO:0000256" key="10">
    <source>
        <dbReference type="ARBA" id="ARBA00023136"/>
    </source>
</evidence>
<dbReference type="AlphaFoldDB" id="A0A4R8FUR2"/>
<feature type="transmembrane region" description="Helical" evidence="12">
    <location>
        <begin position="6"/>
        <end position="24"/>
    </location>
</feature>
<feature type="transmembrane region" description="Helical" evidence="12">
    <location>
        <begin position="391"/>
        <end position="411"/>
    </location>
</feature>
<dbReference type="PANTHER" id="PTHR10110">
    <property type="entry name" value="SODIUM/HYDROGEN EXCHANGER"/>
    <property type="match status" value="1"/>
</dbReference>
<feature type="domain" description="Cation/H+ exchanger transmembrane" evidence="13">
    <location>
        <begin position="13"/>
        <end position="411"/>
    </location>
</feature>
<feature type="transmembrane region" description="Helical" evidence="12">
    <location>
        <begin position="201"/>
        <end position="225"/>
    </location>
</feature>
<dbReference type="Gene3D" id="6.10.140.1330">
    <property type="match status" value="1"/>
</dbReference>
<sequence>MPPLQLASLLIVLAALFGTINYFVLRLPQAIGILLVALIVSLAAMALDALVPGLGIGTGLRDLVLGIDFSDALLEGMLGLLLFAGALHVKVEDLRAQALSVFVMATIGVALSVAVVGVGFSWLTGMPLLVALVFGAVVSPTDPVAVLGVLRAAKLSRSLETTIAGESLFNDGVAYVVFLILIGLAFPAAHATHGAAGDGNAVVAAAMLFLREAVGGALLGGVLGWLTFRVMRRIDDYALEVLITLALAFGGYELAVAAGVSAPIMAVVAGLMIGHVGMKYGMSDETRKYVDAFWKMIDEILNAVLFLLIGIEVFAVAFDLDGIETLVAAVALSLAARLVSVAVPVLLIGRRQGFERGTIPIMTWGGLKGGISVALALSLPESEWKPLILTATYVIVVFSILVQGLSVGALARRFSREPKLV</sequence>
<evidence type="ECO:0000256" key="12">
    <source>
        <dbReference type="SAM" id="Phobius"/>
    </source>
</evidence>
<feature type="transmembrane region" description="Helical" evidence="12">
    <location>
        <begin position="72"/>
        <end position="89"/>
    </location>
</feature>
<dbReference type="InterPro" id="IPR018422">
    <property type="entry name" value="Cation/H_exchanger_CPA1"/>
</dbReference>
<gene>
    <name evidence="14" type="ORF">EV657_11450</name>
</gene>
<evidence type="ECO:0000256" key="1">
    <source>
        <dbReference type="ARBA" id="ARBA00004651"/>
    </source>
</evidence>
<dbReference type="GO" id="GO:0051453">
    <property type="term" value="P:regulation of intracellular pH"/>
    <property type="evidence" value="ECO:0007669"/>
    <property type="project" value="TreeGrafter"/>
</dbReference>
<protein>
    <submittedName>
        <fullName evidence="14">Sodium/proton antiporter (CPA1 family)</fullName>
    </submittedName>
</protein>
<dbReference type="Pfam" id="PF00999">
    <property type="entry name" value="Na_H_Exchanger"/>
    <property type="match status" value="1"/>
</dbReference>
<evidence type="ECO:0000256" key="6">
    <source>
        <dbReference type="ARBA" id="ARBA00022692"/>
    </source>
</evidence>
<dbReference type="GO" id="GO:0015385">
    <property type="term" value="F:sodium:proton antiporter activity"/>
    <property type="evidence" value="ECO:0007669"/>
    <property type="project" value="InterPro"/>
</dbReference>
<keyword evidence="3" id="KW-0813">Transport</keyword>
<keyword evidence="5" id="KW-1003">Cell membrane</keyword>
<evidence type="ECO:0000313" key="15">
    <source>
        <dbReference type="Proteomes" id="UP000295484"/>
    </source>
</evidence>
<evidence type="ECO:0000259" key="13">
    <source>
        <dbReference type="Pfam" id="PF00999"/>
    </source>
</evidence>